<gene>
    <name evidence="1" type="ORF">Ciccas_009685</name>
</gene>
<evidence type="ECO:0000313" key="1">
    <source>
        <dbReference type="EMBL" id="KAL3311732.1"/>
    </source>
</evidence>
<evidence type="ECO:0000313" key="2">
    <source>
        <dbReference type="Proteomes" id="UP001626550"/>
    </source>
</evidence>
<protein>
    <submittedName>
        <fullName evidence="1">Uncharacterized protein</fullName>
    </submittedName>
</protein>
<proteinExistence type="predicted"/>
<dbReference type="EMBL" id="JBJKFK010002046">
    <property type="protein sequence ID" value="KAL3311732.1"/>
    <property type="molecule type" value="Genomic_DNA"/>
</dbReference>
<sequence>MIKAIGIDMHVAFERLKSLTIGSFSSPYAYAAEVSLLCKAIGTNRASVAGTEPALRDQLKLQADQLIAALTEIARKFAPRSGSVAPSHLVLVAFCKICKKATHPVSECPRHNLRTLEERMTFKKRGGEFAGGCDGLAANNPGGGRSSAAEGAYRQWMHPIHGEQQDHQAHRKRAVRDSRRRWKHCRGQANVCPIILSWGPLDSA</sequence>
<name>A0ABD2PWC7_9PLAT</name>
<comment type="caution">
    <text evidence="1">The sequence shown here is derived from an EMBL/GenBank/DDBJ whole genome shotgun (WGS) entry which is preliminary data.</text>
</comment>
<organism evidence="1 2">
    <name type="scientific">Cichlidogyrus casuarinus</name>
    <dbReference type="NCBI Taxonomy" id="1844966"/>
    <lineage>
        <taxon>Eukaryota</taxon>
        <taxon>Metazoa</taxon>
        <taxon>Spiralia</taxon>
        <taxon>Lophotrochozoa</taxon>
        <taxon>Platyhelminthes</taxon>
        <taxon>Monogenea</taxon>
        <taxon>Monopisthocotylea</taxon>
        <taxon>Dactylogyridea</taxon>
        <taxon>Ancyrocephalidae</taxon>
        <taxon>Cichlidogyrus</taxon>
    </lineage>
</organism>
<accession>A0ABD2PWC7</accession>
<dbReference type="AlphaFoldDB" id="A0ABD2PWC7"/>
<keyword evidence="2" id="KW-1185">Reference proteome</keyword>
<dbReference type="Proteomes" id="UP001626550">
    <property type="component" value="Unassembled WGS sequence"/>
</dbReference>
<reference evidence="1 2" key="1">
    <citation type="submission" date="2024-11" db="EMBL/GenBank/DDBJ databases">
        <title>Adaptive evolution of stress response genes in parasites aligns with host niche diversity.</title>
        <authorList>
            <person name="Hahn C."/>
            <person name="Resl P."/>
        </authorList>
    </citation>
    <scope>NUCLEOTIDE SEQUENCE [LARGE SCALE GENOMIC DNA]</scope>
    <source>
        <strain evidence="1">EGGRZ-B1_66</strain>
        <tissue evidence="1">Body</tissue>
    </source>
</reference>